<evidence type="ECO:0000313" key="1">
    <source>
        <dbReference type="EMBL" id="CAB0044419.1"/>
    </source>
</evidence>
<sequence length="457" mass="50399">MGPKGILVLSGSTHDSPLVYFTSPRHGNIVSTSHSSHGSSVCMRIQLRNIFSTREQKTEPAHLYDARAMLLVVGAVLLCLHQQSSRDSLRAQKEHFLPTLRMTSTMYNDECVAEFEKFFQSKRYTFIEGCMDGYIVASGVRYTQRSNNTKSGAHSSINVCFKSNNPLPPASAQCPLFTSINCVTSSSALITAPRLEEFIRARAKMCSYIYVYAPSLEPREQSQCCMVTIFSGLRSVYRYMFWTGSSPLQSPRRRWSRVSSVLLVVAGRSRLHSLSDQSRFNEARSGRYLIAGGHTWLVGAGAAPPSGHWFTVSCARGGRHIYETCSPGALPWTTPSGVVLVMCSPSHMLPGRRTGVDSLCGAHASGTVYLPASPTSKAPLLSRLPSRGTSSTRWVKRAFNERRRVQLSIIDRCRGYCIYLNPAQYERNRRFGHLVHALGRAAGGAKLPSVGLCLNAS</sequence>
<dbReference type="Proteomes" id="UP000479190">
    <property type="component" value="Unassembled WGS sequence"/>
</dbReference>
<reference evidence="1 2" key="1">
    <citation type="submission" date="2020-02" db="EMBL/GenBank/DDBJ databases">
        <authorList>
            <person name="Ferguson B K."/>
        </authorList>
    </citation>
    <scope>NUCLEOTIDE SEQUENCE [LARGE SCALE GENOMIC DNA]</scope>
</reference>
<protein>
    <submittedName>
        <fullName evidence="1">Uncharacterized protein</fullName>
    </submittedName>
</protein>
<gene>
    <name evidence="1" type="ORF">TBRA_LOCUS16007</name>
</gene>
<accession>A0A6H5J8B0</accession>
<evidence type="ECO:0000313" key="2">
    <source>
        <dbReference type="Proteomes" id="UP000479190"/>
    </source>
</evidence>
<organism evidence="1 2">
    <name type="scientific">Trichogramma brassicae</name>
    <dbReference type="NCBI Taxonomy" id="86971"/>
    <lineage>
        <taxon>Eukaryota</taxon>
        <taxon>Metazoa</taxon>
        <taxon>Ecdysozoa</taxon>
        <taxon>Arthropoda</taxon>
        <taxon>Hexapoda</taxon>
        <taxon>Insecta</taxon>
        <taxon>Pterygota</taxon>
        <taxon>Neoptera</taxon>
        <taxon>Endopterygota</taxon>
        <taxon>Hymenoptera</taxon>
        <taxon>Apocrita</taxon>
        <taxon>Proctotrupomorpha</taxon>
        <taxon>Chalcidoidea</taxon>
        <taxon>Trichogrammatidae</taxon>
        <taxon>Trichogramma</taxon>
    </lineage>
</organism>
<name>A0A6H5J8B0_9HYME</name>
<proteinExistence type="predicted"/>
<keyword evidence="2" id="KW-1185">Reference proteome</keyword>
<dbReference type="EMBL" id="CADCXV010001449">
    <property type="protein sequence ID" value="CAB0044419.1"/>
    <property type="molecule type" value="Genomic_DNA"/>
</dbReference>
<dbReference type="AlphaFoldDB" id="A0A6H5J8B0"/>